<protein>
    <submittedName>
        <fullName evidence="1">Uncharacterized protein</fullName>
    </submittedName>
</protein>
<reference evidence="1 2" key="1">
    <citation type="submission" date="2024-07" db="EMBL/GenBank/DDBJ databases">
        <authorList>
            <person name="Thanompreechachai J."/>
            <person name="Duangmal K."/>
        </authorList>
    </citation>
    <scope>NUCLEOTIDE SEQUENCE [LARGE SCALE GENOMIC DNA]</scope>
    <source>
        <strain evidence="1 2">KCTC 19886</strain>
    </source>
</reference>
<name>A0ABV3P4V6_9ACTN</name>
<dbReference type="RefSeq" id="WP_367637134.1">
    <property type="nucleotide sequence ID" value="NZ_JBFNQN010000004.1"/>
</dbReference>
<proteinExistence type="predicted"/>
<evidence type="ECO:0000313" key="1">
    <source>
        <dbReference type="EMBL" id="MEW9264428.1"/>
    </source>
</evidence>
<sequence>MGLIAGDLELDDILTGLAQERPVFHSEADFQHSLAARFARMRPTWRVRLEVPVRSGGRSSYVDVVVTDPDSSSTAIELKYFTGRLEVDVAGEAFMLREHAASDLARLNFVRDIARLEASSSPSQNGIAVMLTNVASLWRPPTAAATTTRDRAYRIHEGVTMQGALAWGDGDFPANDLELAGRYEMNWRDYSHFDSPAADFRFLAVEVAPTSVP</sequence>
<accession>A0ABV3P4V6</accession>
<dbReference type="Proteomes" id="UP001555826">
    <property type="component" value="Unassembled WGS sequence"/>
</dbReference>
<organism evidence="1 2">
    <name type="scientific">Kineococcus endophyticus</name>
    <dbReference type="NCBI Taxonomy" id="1181883"/>
    <lineage>
        <taxon>Bacteria</taxon>
        <taxon>Bacillati</taxon>
        <taxon>Actinomycetota</taxon>
        <taxon>Actinomycetes</taxon>
        <taxon>Kineosporiales</taxon>
        <taxon>Kineosporiaceae</taxon>
        <taxon>Kineococcus</taxon>
    </lineage>
</organism>
<comment type="caution">
    <text evidence="1">The sequence shown here is derived from an EMBL/GenBank/DDBJ whole genome shotgun (WGS) entry which is preliminary data.</text>
</comment>
<gene>
    <name evidence="1" type="ORF">AB1207_06690</name>
</gene>
<evidence type="ECO:0000313" key="2">
    <source>
        <dbReference type="Proteomes" id="UP001555826"/>
    </source>
</evidence>
<dbReference type="EMBL" id="JBFNQN010000004">
    <property type="protein sequence ID" value="MEW9264428.1"/>
    <property type="molecule type" value="Genomic_DNA"/>
</dbReference>
<keyword evidence="2" id="KW-1185">Reference proteome</keyword>